<sequence length="258" mass="29230">MGCEPGVTPDLVAVAQSYVAAHPRLSTTEITALPRFRLTFDERFCLEHADLFDRAPALAWDDETADRYELFKQENLAQYRAIRAAGLEVRPWSDEGQPYRDSRDLARRVRESGVLHVFLTAAGHGPGRPTGFHPLRTPSGVVEHGVELTHNDVFRVVHDVFGHVMHGHSFGPRGEFRAVRTHLAMYPARVHPVLLTEQVGQICWFFYGPHLRVAGRVPARGEPGYTPPEQRPYPEQKVFPLPAHHVARFLGLFKEEHR</sequence>
<dbReference type="EMBL" id="JAMTCK010000011">
    <property type="protein sequence ID" value="MCP2167731.1"/>
    <property type="molecule type" value="Genomic_DNA"/>
</dbReference>
<reference evidence="1" key="1">
    <citation type="submission" date="2022-06" db="EMBL/GenBank/DDBJ databases">
        <title>Genomic Encyclopedia of Archaeal and Bacterial Type Strains, Phase II (KMG-II): from individual species to whole genera.</title>
        <authorList>
            <person name="Goeker M."/>
        </authorList>
    </citation>
    <scope>NUCLEOTIDE SEQUENCE</scope>
    <source>
        <strain evidence="1">DSM 43935</strain>
    </source>
</reference>
<evidence type="ECO:0000313" key="1">
    <source>
        <dbReference type="EMBL" id="MCP2167731.1"/>
    </source>
</evidence>
<organism evidence="1 2">
    <name type="scientific">Goodfellowiella coeruleoviolacea</name>
    <dbReference type="NCBI Taxonomy" id="334858"/>
    <lineage>
        <taxon>Bacteria</taxon>
        <taxon>Bacillati</taxon>
        <taxon>Actinomycetota</taxon>
        <taxon>Actinomycetes</taxon>
        <taxon>Pseudonocardiales</taxon>
        <taxon>Pseudonocardiaceae</taxon>
        <taxon>Goodfellowiella</taxon>
    </lineage>
</organism>
<accession>A0AAE3GGC5</accession>
<keyword evidence="2" id="KW-1185">Reference proteome</keyword>
<proteinExistence type="predicted"/>
<comment type="caution">
    <text evidence="1">The sequence shown here is derived from an EMBL/GenBank/DDBJ whole genome shotgun (WGS) entry which is preliminary data.</text>
</comment>
<protein>
    <submittedName>
        <fullName evidence="1">Uncharacterized protein</fullName>
    </submittedName>
</protein>
<dbReference type="Proteomes" id="UP001206128">
    <property type="component" value="Unassembled WGS sequence"/>
</dbReference>
<evidence type="ECO:0000313" key="2">
    <source>
        <dbReference type="Proteomes" id="UP001206128"/>
    </source>
</evidence>
<dbReference type="AlphaFoldDB" id="A0AAE3GGC5"/>
<name>A0AAE3GGC5_9PSEU</name>
<gene>
    <name evidence="1" type="ORF">LX83_004604</name>
</gene>